<name>A0ABR5Y9D8_9SPHN</name>
<feature type="transmembrane region" description="Helical" evidence="3">
    <location>
        <begin position="153"/>
        <end position="174"/>
    </location>
</feature>
<sequence length="363" mass="38452">MFDLPDLATLRQCSILCSAAYTVVFFSMAGRRAWYLYWGWGSGSYCAALVLAALVGEPVPLMIQPLFDGVLALSMALVLGGVRRFDGQRGIALWMWGVIAATAIIPTIVTLVFGTAPVASAMWSLVGAGCAFAFAMPLVRNRATDGTARPRRIAGAMLLIYVPIYLTGAIGALVPQAIGAHLAMVPFLADQLLFGAANLTLLWIPASHSQQQLRDMALRDPLTGVWNRAALAAGAAELLVPGRVALLIDVDRFKAINDRHGHGVGDRVLVAIATGLQRSVGGDFVARLGGDEFLVVTSAADPLIAAEQIRLRAGRGEPGLPAWTLSIGAARIEAGDRSIDDVIQRADLLMYRAKDLGRTPAAA</sequence>
<dbReference type="InterPro" id="IPR050469">
    <property type="entry name" value="Diguanylate_Cyclase"/>
</dbReference>
<dbReference type="EMBL" id="LQQO01000045">
    <property type="protein sequence ID" value="KZE10965.1"/>
    <property type="molecule type" value="Genomic_DNA"/>
</dbReference>
<evidence type="ECO:0000256" key="2">
    <source>
        <dbReference type="ARBA" id="ARBA00034247"/>
    </source>
</evidence>
<dbReference type="CDD" id="cd01949">
    <property type="entry name" value="GGDEF"/>
    <property type="match status" value="1"/>
</dbReference>
<keyword evidence="3" id="KW-0812">Transmembrane</keyword>
<proteinExistence type="predicted"/>
<comment type="caution">
    <text evidence="5">The sequence shown here is derived from an EMBL/GenBank/DDBJ whole genome shotgun (WGS) entry which is preliminary data.</text>
</comment>
<dbReference type="EC" id="2.7.7.65" evidence="1"/>
<dbReference type="InterPro" id="IPR043128">
    <property type="entry name" value="Rev_trsase/Diguanyl_cyclase"/>
</dbReference>
<dbReference type="RefSeq" id="WP_066693260.1">
    <property type="nucleotide sequence ID" value="NZ_CP117025.1"/>
</dbReference>
<comment type="catalytic activity">
    <reaction evidence="2">
        <text>2 GTP = 3',3'-c-di-GMP + 2 diphosphate</text>
        <dbReference type="Rhea" id="RHEA:24898"/>
        <dbReference type="ChEBI" id="CHEBI:33019"/>
        <dbReference type="ChEBI" id="CHEBI:37565"/>
        <dbReference type="ChEBI" id="CHEBI:58805"/>
        <dbReference type="EC" id="2.7.7.65"/>
    </reaction>
</comment>
<reference evidence="6" key="1">
    <citation type="submission" date="2016-01" db="EMBL/GenBank/DDBJ databases">
        <title>Draft genome of Chromobacterium sp. F49.</title>
        <authorList>
            <person name="Hong K.W."/>
        </authorList>
    </citation>
    <scope>NUCLEOTIDE SEQUENCE [LARGE SCALE GENOMIC DNA]</scope>
    <source>
        <strain evidence="6">CN3</strain>
    </source>
</reference>
<gene>
    <name evidence="5" type="ORF">AVT10_06340</name>
</gene>
<evidence type="ECO:0000313" key="6">
    <source>
        <dbReference type="Proteomes" id="UP000076609"/>
    </source>
</evidence>
<dbReference type="InterPro" id="IPR000160">
    <property type="entry name" value="GGDEF_dom"/>
</dbReference>
<evidence type="ECO:0000259" key="4">
    <source>
        <dbReference type="PROSITE" id="PS50887"/>
    </source>
</evidence>
<dbReference type="Proteomes" id="UP000076609">
    <property type="component" value="Unassembled WGS sequence"/>
</dbReference>
<feature type="transmembrane region" description="Helical" evidence="3">
    <location>
        <begin position="180"/>
        <end position="204"/>
    </location>
</feature>
<dbReference type="PANTHER" id="PTHR45138">
    <property type="entry name" value="REGULATORY COMPONENTS OF SENSORY TRANSDUCTION SYSTEM"/>
    <property type="match status" value="1"/>
</dbReference>
<dbReference type="NCBIfam" id="TIGR00254">
    <property type="entry name" value="GGDEF"/>
    <property type="match status" value="1"/>
</dbReference>
<dbReference type="SMART" id="SM00267">
    <property type="entry name" value="GGDEF"/>
    <property type="match status" value="1"/>
</dbReference>
<feature type="domain" description="GGDEF" evidence="4">
    <location>
        <begin position="241"/>
        <end position="363"/>
    </location>
</feature>
<keyword evidence="6" id="KW-1185">Reference proteome</keyword>
<dbReference type="PANTHER" id="PTHR45138:SF9">
    <property type="entry name" value="DIGUANYLATE CYCLASE DGCM-RELATED"/>
    <property type="match status" value="1"/>
</dbReference>
<evidence type="ECO:0000313" key="5">
    <source>
        <dbReference type="EMBL" id="KZE10965.1"/>
    </source>
</evidence>
<keyword evidence="3" id="KW-0472">Membrane</keyword>
<feature type="transmembrane region" description="Helical" evidence="3">
    <location>
        <begin position="120"/>
        <end position="141"/>
    </location>
</feature>
<evidence type="ECO:0000256" key="3">
    <source>
        <dbReference type="SAM" id="Phobius"/>
    </source>
</evidence>
<dbReference type="Gene3D" id="3.30.70.270">
    <property type="match status" value="1"/>
</dbReference>
<keyword evidence="3" id="KW-1133">Transmembrane helix</keyword>
<evidence type="ECO:0000256" key="1">
    <source>
        <dbReference type="ARBA" id="ARBA00012528"/>
    </source>
</evidence>
<feature type="transmembrane region" description="Helical" evidence="3">
    <location>
        <begin position="91"/>
        <end position="114"/>
    </location>
</feature>
<feature type="transmembrane region" description="Helical" evidence="3">
    <location>
        <begin position="35"/>
        <end position="55"/>
    </location>
</feature>
<feature type="transmembrane region" description="Helical" evidence="3">
    <location>
        <begin position="61"/>
        <end position="79"/>
    </location>
</feature>
<protein>
    <recommendedName>
        <fullName evidence="1">diguanylate cyclase</fullName>
        <ecNumber evidence="1">2.7.7.65</ecNumber>
    </recommendedName>
</protein>
<organism evidence="5 6">
    <name type="scientific">Sphingomonas hankookensis</name>
    <dbReference type="NCBI Taxonomy" id="563996"/>
    <lineage>
        <taxon>Bacteria</taxon>
        <taxon>Pseudomonadati</taxon>
        <taxon>Pseudomonadota</taxon>
        <taxon>Alphaproteobacteria</taxon>
        <taxon>Sphingomonadales</taxon>
        <taxon>Sphingomonadaceae</taxon>
        <taxon>Sphingomonas</taxon>
    </lineage>
</organism>
<dbReference type="InterPro" id="IPR029787">
    <property type="entry name" value="Nucleotide_cyclase"/>
</dbReference>
<dbReference type="SUPFAM" id="SSF55073">
    <property type="entry name" value="Nucleotide cyclase"/>
    <property type="match status" value="1"/>
</dbReference>
<dbReference type="Pfam" id="PF00990">
    <property type="entry name" value="GGDEF"/>
    <property type="match status" value="1"/>
</dbReference>
<accession>A0ABR5Y9D8</accession>
<dbReference type="PROSITE" id="PS50887">
    <property type="entry name" value="GGDEF"/>
    <property type="match status" value="1"/>
</dbReference>